<accession>A0A5A7PEY1</accession>
<name>A0A5A7PEY1_STRAF</name>
<keyword evidence="4" id="KW-1185">Reference proteome</keyword>
<feature type="domain" description="MATH" evidence="2">
    <location>
        <begin position="91"/>
        <end position="133"/>
    </location>
</feature>
<dbReference type="Proteomes" id="UP000325081">
    <property type="component" value="Unassembled WGS sequence"/>
</dbReference>
<reference evidence="4" key="1">
    <citation type="journal article" date="2019" name="Curr. Biol.">
        <title>Genome Sequence of Striga asiatica Provides Insight into the Evolution of Plant Parasitism.</title>
        <authorList>
            <person name="Yoshida S."/>
            <person name="Kim S."/>
            <person name="Wafula E.K."/>
            <person name="Tanskanen J."/>
            <person name="Kim Y.M."/>
            <person name="Honaas L."/>
            <person name="Yang Z."/>
            <person name="Spallek T."/>
            <person name="Conn C.E."/>
            <person name="Ichihashi Y."/>
            <person name="Cheong K."/>
            <person name="Cui S."/>
            <person name="Der J.P."/>
            <person name="Gundlach H."/>
            <person name="Jiao Y."/>
            <person name="Hori C."/>
            <person name="Ishida J.K."/>
            <person name="Kasahara H."/>
            <person name="Kiba T."/>
            <person name="Kim M.S."/>
            <person name="Koo N."/>
            <person name="Laohavisit A."/>
            <person name="Lee Y.H."/>
            <person name="Lumba S."/>
            <person name="McCourt P."/>
            <person name="Mortimer J.C."/>
            <person name="Mutuku J.M."/>
            <person name="Nomura T."/>
            <person name="Sasaki-Sekimoto Y."/>
            <person name="Seto Y."/>
            <person name="Wang Y."/>
            <person name="Wakatake T."/>
            <person name="Sakakibara H."/>
            <person name="Demura T."/>
            <person name="Yamaguchi S."/>
            <person name="Yoneyama K."/>
            <person name="Manabe R.I."/>
            <person name="Nelson D.C."/>
            <person name="Schulman A.H."/>
            <person name="Timko M.P."/>
            <person name="dePamphilis C.W."/>
            <person name="Choi D."/>
            <person name="Shirasu K."/>
        </authorList>
    </citation>
    <scope>NUCLEOTIDE SEQUENCE [LARGE SCALE GENOMIC DNA]</scope>
    <source>
        <strain evidence="4">cv. UVA1</strain>
    </source>
</reference>
<dbReference type="InterPro" id="IPR002083">
    <property type="entry name" value="MATH/TRAF_dom"/>
</dbReference>
<comment type="caution">
    <text evidence="3">The sequence shown here is derived from an EMBL/GenBank/DDBJ whole genome shotgun (WGS) entry which is preliminary data.</text>
</comment>
<evidence type="ECO:0000259" key="2">
    <source>
        <dbReference type="PROSITE" id="PS50144"/>
    </source>
</evidence>
<gene>
    <name evidence="3" type="ORF">STAS_07102</name>
</gene>
<dbReference type="AlphaFoldDB" id="A0A5A7PEY1"/>
<keyword evidence="1" id="KW-0732">Signal</keyword>
<feature type="chain" id="PRO_5022732809" evidence="1">
    <location>
        <begin position="19"/>
        <end position="133"/>
    </location>
</feature>
<proteinExistence type="predicted"/>
<dbReference type="Gene3D" id="2.60.210.10">
    <property type="entry name" value="Apoptosis, Tumor Necrosis Factor Receptor Associated Protein 2, Chain A"/>
    <property type="match status" value="1"/>
</dbReference>
<sequence length="133" mass="15652">MPQTALLLIPMLTWIKSGLENEADMVDPLDQIPKILLLNKSINWLEFGHHSRLRQKNYDTPYNILRPIYFVPKTKICYSSLMEEEVGKLHKSSHVWVLRDYSHYKERLGADQAIQSCEFTARGHRWAILIYPQ</sequence>
<dbReference type="EMBL" id="BKCP01004428">
    <property type="protein sequence ID" value="GER31118.1"/>
    <property type="molecule type" value="Genomic_DNA"/>
</dbReference>
<dbReference type="CDD" id="cd00121">
    <property type="entry name" value="MATH"/>
    <property type="match status" value="1"/>
</dbReference>
<evidence type="ECO:0000313" key="4">
    <source>
        <dbReference type="Proteomes" id="UP000325081"/>
    </source>
</evidence>
<protein>
    <submittedName>
        <fullName evidence="3">BTB-POZ and MATH domain 6</fullName>
    </submittedName>
</protein>
<evidence type="ECO:0000313" key="3">
    <source>
        <dbReference type="EMBL" id="GER31118.1"/>
    </source>
</evidence>
<dbReference type="InterPro" id="IPR008974">
    <property type="entry name" value="TRAF-like"/>
</dbReference>
<feature type="signal peptide" evidence="1">
    <location>
        <begin position="1"/>
        <end position="18"/>
    </location>
</feature>
<dbReference type="SUPFAM" id="SSF49599">
    <property type="entry name" value="TRAF domain-like"/>
    <property type="match status" value="1"/>
</dbReference>
<dbReference type="PROSITE" id="PS50144">
    <property type="entry name" value="MATH"/>
    <property type="match status" value="1"/>
</dbReference>
<organism evidence="3 4">
    <name type="scientific">Striga asiatica</name>
    <name type="common">Asiatic witchweed</name>
    <name type="synonym">Buchnera asiatica</name>
    <dbReference type="NCBI Taxonomy" id="4170"/>
    <lineage>
        <taxon>Eukaryota</taxon>
        <taxon>Viridiplantae</taxon>
        <taxon>Streptophyta</taxon>
        <taxon>Embryophyta</taxon>
        <taxon>Tracheophyta</taxon>
        <taxon>Spermatophyta</taxon>
        <taxon>Magnoliopsida</taxon>
        <taxon>eudicotyledons</taxon>
        <taxon>Gunneridae</taxon>
        <taxon>Pentapetalae</taxon>
        <taxon>asterids</taxon>
        <taxon>lamiids</taxon>
        <taxon>Lamiales</taxon>
        <taxon>Orobanchaceae</taxon>
        <taxon>Buchnereae</taxon>
        <taxon>Striga</taxon>
    </lineage>
</organism>
<evidence type="ECO:0000256" key="1">
    <source>
        <dbReference type="SAM" id="SignalP"/>
    </source>
</evidence>